<feature type="compositionally biased region" description="Basic and acidic residues" evidence="1">
    <location>
        <begin position="78"/>
        <end position="91"/>
    </location>
</feature>
<protein>
    <submittedName>
        <fullName evidence="3">CTD small phosphatase-like protein</fullName>
    </submittedName>
</protein>
<dbReference type="PANTHER" id="PTHR12210">
    <property type="entry name" value="DULLARD PROTEIN PHOSPHATASE"/>
    <property type="match status" value="1"/>
</dbReference>
<keyword evidence="4" id="KW-1185">Reference proteome</keyword>
<evidence type="ECO:0000313" key="4">
    <source>
        <dbReference type="Proteomes" id="UP000030645"/>
    </source>
</evidence>
<feature type="compositionally biased region" description="Basic residues" evidence="1">
    <location>
        <begin position="22"/>
        <end position="32"/>
    </location>
</feature>
<dbReference type="SUPFAM" id="SSF56784">
    <property type="entry name" value="HAD-like"/>
    <property type="match status" value="1"/>
</dbReference>
<dbReference type="Gene3D" id="3.40.50.1000">
    <property type="entry name" value="HAD superfamily/HAD-like"/>
    <property type="match status" value="1"/>
</dbReference>
<evidence type="ECO:0000313" key="3">
    <source>
        <dbReference type="EMBL" id="EXC51209.1"/>
    </source>
</evidence>
<organism evidence="3 4">
    <name type="scientific">Morus notabilis</name>
    <dbReference type="NCBI Taxonomy" id="981085"/>
    <lineage>
        <taxon>Eukaryota</taxon>
        <taxon>Viridiplantae</taxon>
        <taxon>Streptophyta</taxon>
        <taxon>Embryophyta</taxon>
        <taxon>Tracheophyta</taxon>
        <taxon>Spermatophyta</taxon>
        <taxon>Magnoliopsida</taxon>
        <taxon>eudicotyledons</taxon>
        <taxon>Gunneridae</taxon>
        <taxon>Pentapetalae</taxon>
        <taxon>rosids</taxon>
        <taxon>fabids</taxon>
        <taxon>Rosales</taxon>
        <taxon>Moraceae</taxon>
        <taxon>Moreae</taxon>
        <taxon>Morus</taxon>
    </lineage>
</organism>
<dbReference type="CDD" id="cd07521">
    <property type="entry name" value="HAD_FCP1-like"/>
    <property type="match status" value="1"/>
</dbReference>
<dbReference type="InterPro" id="IPR023214">
    <property type="entry name" value="HAD_sf"/>
</dbReference>
<dbReference type="EMBL" id="KE625113">
    <property type="protein sequence ID" value="EXC51209.1"/>
    <property type="molecule type" value="Genomic_DNA"/>
</dbReference>
<dbReference type="STRING" id="981085.W9SMG6"/>
<sequence>MVSKIVIKRTPTKSIKDCRSSSSRRHRRKSPAKKAAAAVLAAVNKSIFTCHKRLIKIFSKLAQIGTPNRNKGYNILKKTPESDSRSARSKPETLAVRRSLAFDGLLPPPTSLEKRTVFLDLDETLVHSQADPPPERFDFVVRPRIDGEVMNFYVLKRPGVDELLEWLAAKYEVVVFTAGLREYASLVIDRLDRKSLIAHRLYRDACKEVDGRLVKDLSESGRDLRRVVIVDDNPNSYSCQPENAVPVRPFVDDLGDRELGKLVGFFEGSDCFDDMRDAVRHYLAYGNEKLETLQL</sequence>
<dbReference type="AlphaFoldDB" id="W9SMG6"/>
<proteinExistence type="predicted"/>
<dbReference type="FunFam" id="3.40.50.1000:FF:000093">
    <property type="entry name" value="NLI interacting factor-like phosphatase family protein"/>
    <property type="match status" value="1"/>
</dbReference>
<dbReference type="SMART" id="SM00577">
    <property type="entry name" value="CPDc"/>
    <property type="match status" value="1"/>
</dbReference>
<dbReference type="KEGG" id="mnt:21383825"/>
<dbReference type="InterPro" id="IPR036412">
    <property type="entry name" value="HAD-like_sf"/>
</dbReference>
<feature type="domain" description="FCP1 homology" evidence="2">
    <location>
        <begin position="110"/>
        <end position="269"/>
    </location>
</feature>
<evidence type="ECO:0000259" key="2">
    <source>
        <dbReference type="PROSITE" id="PS50969"/>
    </source>
</evidence>
<dbReference type="InterPro" id="IPR011948">
    <property type="entry name" value="Dullard_phosphatase"/>
</dbReference>
<dbReference type="GO" id="GO:0016791">
    <property type="term" value="F:phosphatase activity"/>
    <property type="evidence" value="ECO:0007669"/>
    <property type="project" value="InterPro"/>
</dbReference>
<dbReference type="NCBIfam" id="TIGR02251">
    <property type="entry name" value="HIF-SF_euk"/>
    <property type="match status" value="1"/>
</dbReference>
<feature type="region of interest" description="Disordered" evidence="1">
    <location>
        <begin position="12"/>
        <end position="33"/>
    </location>
</feature>
<evidence type="ECO:0000256" key="1">
    <source>
        <dbReference type="SAM" id="MobiDB-lite"/>
    </source>
</evidence>
<gene>
    <name evidence="3" type="ORF">L484_000181</name>
</gene>
<dbReference type="PROSITE" id="PS50969">
    <property type="entry name" value="FCP1"/>
    <property type="match status" value="1"/>
</dbReference>
<dbReference type="eggNOG" id="KOG1605">
    <property type="taxonomic scope" value="Eukaryota"/>
</dbReference>
<reference evidence="4" key="1">
    <citation type="submission" date="2013-01" db="EMBL/GenBank/DDBJ databases">
        <title>Draft Genome Sequence of a Mulberry Tree, Morus notabilis C.K. Schneid.</title>
        <authorList>
            <person name="He N."/>
            <person name="Zhao S."/>
        </authorList>
    </citation>
    <scope>NUCLEOTIDE SEQUENCE</scope>
</reference>
<feature type="region of interest" description="Disordered" evidence="1">
    <location>
        <begin position="72"/>
        <end position="91"/>
    </location>
</feature>
<name>W9SMG6_9ROSA</name>
<dbReference type="InterPro" id="IPR004274">
    <property type="entry name" value="FCP1_dom"/>
</dbReference>
<accession>W9SMG6</accession>
<dbReference type="Proteomes" id="UP000030645">
    <property type="component" value="Unassembled WGS sequence"/>
</dbReference>
<dbReference type="OrthoDB" id="277011at2759"/>
<dbReference type="Pfam" id="PF03031">
    <property type="entry name" value="NIF"/>
    <property type="match status" value="1"/>
</dbReference>
<dbReference type="InterPro" id="IPR050365">
    <property type="entry name" value="TIM50"/>
</dbReference>